<feature type="transmembrane region" description="Helical" evidence="1">
    <location>
        <begin position="130"/>
        <end position="150"/>
    </location>
</feature>
<dbReference type="RefSeq" id="WP_109191876.1">
    <property type="nucleotide sequence ID" value="NZ_CP029255.1"/>
</dbReference>
<reference evidence="2 3" key="1">
    <citation type="submission" date="2018-05" db="EMBL/GenBank/DDBJ databases">
        <title>Genome sequencing of Flavobacterium sp. HYN0056.</title>
        <authorList>
            <person name="Yi H."/>
            <person name="Baek C."/>
        </authorList>
    </citation>
    <scope>NUCLEOTIDE SEQUENCE [LARGE SCALE GENOMIC DNA]</scope>
    <source>
        <strain evidence="2 3">HYN0056</strain>
    </source>
</reference>
<organism evidence="2 3">
    <name type="scientific">Flavobacterium crocinum</name>
    <dbReference type="NCBI Taxonomy" id="2183896"/>
    <lineage>
        <taxon>Bacteria</taxon>
        <taxon>Pseudomonadati</taxon>
        <taxon>Bacteroidota</taxon>
        <taxon>Flavobacteriia</taxon>
        <taxon>Flavobacteriales</taxon>
        <taxon>Flavobacteriaceae</taxon>
        <taxon>Flavobacterium</taxon>
    </lineage>
</organism>
<dbReference type="Proteomes" id="UP000245250">
    <property type="component" value="Chromosome"/>
</dbReference>
<protein>
    <submittedName>
        <fullName evidence="2">Peptidase, M50 family protein</fullName>
    </submittedName>
</protein>
<dbReference type="KEGG" id="fcr:HYN56_09025"/>
<feature type="transmembrane region" description="Helical" evidence="1">
    <location>
        <begin position="222"/>
        <end position="244"/>
    </location>
</feature>
<keyword evidence="1" id="KW-0812">Transmembrane</keyword>
<evidence type="ECO:0000313" key="3">
    <source>
        <dbReference type="Proteomes" id="UP000245250"/>
    </source>
</evidence>
<keyword evidence="1" id="KW-1133">Transmembrane helix</keyword>
<dbReference type="OrthoDB" id="9759690at2"/>
<feature type="transmembrane region" description="Helical" evidence="1">
    <location>
        <begin position="310"/>
        <end position="331"/>
    </location>
</feature>
<feature type="transmembrane region" description="Helical" evidence="1">
    <location>
        <begin position="367"/>
        <end position="385"/>
    </location>
</feature>
<evidence type="ECO:0000256" key="1">
    <source>
        <dbReference type="SAM" id="Phobius"/>
    </source>
</evidence>
<proteinExistence type="predicted"/>
<evidence type="ECO:0000313" key="2">
    <source>
        <dbReference type="EMBL" id="AWK04371.1"/>
    </source>
</evidence>
<keyword evidence="1" id="KW-0472">Membrane</keyword>
<feature type="transmembrane region" description="Helical" evidence="1">
    <location>
        <begin position="162"/>
        <end position="180"/>
    </location>
</feature>
<dbReference type="AlphaFoldDB" id="A0A2S1YJX9"/>
<dbReference type="EMBL" id="CP029255">
    <property type="protein sequence ID" value="AWK04371.1"/>
    <property type="molecule type" value="Genomic_DNA"/>
</dbReference>
<accession>A0A2S1YJX9</accession>
<name>A0A2S1YJX9_9FLAO</name>
<feature type="transmembrane region" description="Helical" evidence="1">
    <location>
        <begin position="192"/>
        <end position="210"/>
    </location>
</feature>
<gene>
    <name evidence="2" type="ORF">HYN56_09025</name>
</gene>
<sequence length="389" mass="45246">MNEDIIPKLSNDIFIHSLNKDDFFIHQTHFDHRVKISSDLNNFITSIDGKQNLKSLVENYNALYNIELTTDFAYEFLYNKLARFGIIESEIIPVKPNLKPSYIKLSFIVINERIVSKLTKYLKFLLLPNVMKSILITATFILAGCFYFFYDEILHTTIAKSEWLLLFSLSFIGVTFHEFGHASAAHYFGAKHGGIGGGFYLFIPVYFADVTDIWKLQKHQRIIVNLAGMYFELVYVVFLVLVSLLFQNNLILILACIYSMSILHSLNPFARSDGYWVLSDVIEKPNLMHQGFTRVKTVFKISKKWKVMDYFLLVYGLISCSFILFFVYFVVVKNPDSILYFPQNLIKFLKTVFEDNSKFSLADLGKLFIPVLFFYLLFGLLKNLFMKIR</sequence>
<feature type="transmembrane region" description="Helical" evidence="1">
    <location>
        <begin position="250"/>
        <end position="270"/>
    </location>
</feature>
<keyword evidence="3" id="KW-1185">Reference proteome</keyword>